<keyword evidence="2" id="KW-0575">Peroxidase</keyword>
<dbReference type="OrthoDB" id="236246at2"/>
<evidence type="ECO:0008006" key="8">
    <source>
        <dbReference type="Google" id="ProtNLM"/>
    </source>
</evidence>
<dbReference type="GO" id="GO:0004601">
    <property type="term" value="F:peroxidase activity"/>
    <property type="evidence" value="ECO:0007669"/>
    <property type="project" value="UniProtKB-KW"/>
</dbReference>
<reference evidence="6 7" key="1">
    <citation type="submission" date="2016-10" db="EMBL/GenBank/DDBJ databases">
        <authorList>
            <person name="de Groot N.N."/>
        </authorList>
    </citation>
    <scope>NUCLEOTIDE SEQUENCE [LARGE SCALE GENOMIC DNA]</scope>
    <source>
        <strain evidence="6 7">DSM 8423</strain>
    </source>
</reference>
<dbReference type="PANTHER" id="PTHR30521">
    <property type="entry name" value="DEFERROCHELATASE/PEROXIDASE"/>
    <property type="match status" value="1"/>
</dbReference>
<dbReference type="GO" id="GO:0020037">
    <property type="term" value="F:heme binding"/>
    <property type="evidence" value="ECO:0007669"/>
    <property type="project" value="InterPro"/>
</dbReference>
<dbReference type="AlphaFoldDB" id="A0A1H7VS29"/>
<dbReference type="InterPro" id="IPR011008">
    <property type="entry name" value="Dimeric_a/b-barrel"/>
</dbReference>
<evidence type="ECO:0000313" key="7">
    <source>
        <dbReference type="Proteomes" id="UP000198744"/>
    </source>
</evidence>
<evidence type="ECO:0000256" key="4">
    <source>
        <dbReference type="ARBA" id="ARBA00023002"/>
    </source>
</evidence>
<evidence type="ECO:0000256" key="2">
    <source>
        <dbReference type="ARBA" id="ARBA00022559"/>
    </source>
</evidence>
<dbReference type="RefSeq" id="WP_093882520.1">
    <property type="nucleotide sequence ID" value="NZ_FOBS01000004.1"/>
</dbReference>
<evidence type="ECO:0000256" key="3">
    <source>
        <dbReference type="ARBA" id="ARBA00022723"/>
    </source>
</evidence>
<dbReference type="PANTHER" id="PTHR30521:SF5">
    <property type="entry name" value="BLR4509 PROTEIN"/>
    <property type="match status" value="1"/>
</dbReference>
<keyword evidence="3" id="KW-0479">Metal-binding</keyword>
<dbReference type="GO" id="GO:0005829">
    <property type="term" value="C:cytosol"/>
    <property type="evidence" value="ECO:0007669"/>
    <property type="project" value="TreeGrafter"/>
</dbReference>
<dbReference type="InterPro" id="IPR006314">
    <property type="entry name" value="Dyp_peroxidase"/>
</dbReference>
<evidence type="ECO:0000313" key="6">
    <source>
        <dbReference type="EMBL" id="SEM12152.1"/>
    </source>
</evidence>
<dbReference type="EMBL" id="FOBS01000004">
    <property type="protein sequence ID" value="SEM12152.1"/>
    <property type="molecule type" value="Genomic_DNA"/>
</dbReference>
<dbReference type="Proteomes" id="UP000198744">
    <property type="component" value="Unassembled WGS sequence"/>
</dbReference>
<dbReference type="STRING" id="43775.SAMN04489760_104167"/>
<evidence type="ECO:0000256" key="5">
    <source>
        <dbReference type="ARBA" id="ARBA00023004"/>
    </source>
</evidence>
<protein>
    <recommendedName>
        <fullName evidence="8">Dyp-type peroxidase family</fullName>
    </recommendedName>
</protein>
<dbReference type="PROSITE" id="PS51404">
    <property type="entry name" value="DYP_PEROXIDASE"/>
    <property type="match status" value="1"/>
</dbReference>
<sequence length="505" mass="56397">MKDEIFFEFDDLQAILRFGHGKLTDTCFLLLNVADVAAARQWLSAAPVTRAVTAQPQPETALQIAFSVEGLRALEMKESIIKGFSDEFISGMSGDESRSRRLGDVGSNAPEHWDWGGEPGRAPHVLLLLYAGKGGIEFWKKTVMDPLFSKAFRQLHILPTDDIGSIEPFGFADGLSQPAIDWQYLQSTDLHERDSFSNWVAPGEFVLGYPNEYGLYTSRPLIDPRIDRLAARLPNAAEDPSFKDLGRNGSYLVIRQLHQDVPGFWQFVDRMTGSDPEKREQLAARMVGRQRSGSPLAPLAARDIPGILQKDRDNHFTYELDPRGYRCPLGAHLRRVNPRTGDFPTRVTGLVSRLLKTFGFGLKRPDEDLIASTRFHRLLRRGRPYGPLLSPEDAVKPDAPAAERGLQFISLGASISRQFEFVQNAWSMSSTFGGVQQERDPLIGIRQPLRHGEATDFFNQTDPKGPMQKTCCLPQFVTVRGGGYFFMPGLRALQYIAAAPMTEGD</sequence>
<name>A0A1H7VS29_9BACT</name>
<keyword evidence="4" id="KW-0560">Oxidoreductase</keyword>
<keyword evidence="5" id="KW-0408">Iron</keyword>
<gene>
    <name evidence="6" type="ORF">SAMN04489760_104167</name>
</gene>
<accession>A0A1H7VS29</accession>
<organism evidence="6 7">
    <name type="scientific">Syntrophus gentianae</name>
    <dbReference type="NCBI Taxonomy" id="43775"/>
    <lineage>
        <taxon>Bacteria</taxon>
        <taxon>Pseudomonadati</taxon>
        <taxon>Thermodesulfobacteriota</taxon>
        <taxon>Syntrophia</taxon>
        <taxon>Syntrophales</taxon>
        <taxon>Syntrophaceae</taxon>
        <taxon>Syntrophus</taxon>
    </lineage>
</organism>
<comment type="cofactor">
    <cofactor evidence="1">
        <name>heme b</name>
        <dbReference type="ChEBI" id="CHEBI:60344"/>
    </cofactor>
</comment>
<proteinExistence type="predicted"/>
<dbReference type="GO" id="GO:0046872">
    <property type="term" value="F:metal ion binding"/>
    <property type="evidence" value="ECO:0007669"/>
    <property type="project" value="UniProtKB-KW"/>
</dbReference>
<dbReference type="SUPFAM" id="SSF54909">
    <property type="entry name" value="Dimeric alpha+beta barrel"/>
    <property type="match status" value="1"/>
</dbReference>
<evidence type="ECO:0000256" key="1">
    <source>
        <dbReference type="ARBA" id="ARBA00001970"/>
    </source>
</evidence>
<keyword evidence="7" id="KW-1185">Reference proteome</keyword>